<evidence type="ECO:0000313" key="2">
    <source>
        <dbReference type="EMBL" id="MEF3831881.1"/>
    </source>
</evidence>
<sequence>MSDLKITTLNLYNLQIAGERLYRNNVMSQADFDGKIKWTSEILKQIDSDIIGFQELWHPDALTAAFKAAGLENDYHFATRLTAGSINVALAVKKPLEISDIKWVKKVPEELKLIKSKSSMANAPDYEISVDIGEFSRAVLNATVKVSDEVNIEVFVGHLKSQVPMRIDDEDYFSDAIRPHQSAIGSALSSIRRVSEAAGLRILANQVMKGTDTPTIIMGDLNEGQNSVMAAIVSGDPGYRLITNSRSGSRSDAGLYSVATLQELRSLRDVYYTYIHDGFRQSLDHIFVSEQFYDHSRNRLWSFKETRIINDHIDDSDNKTFGSDHGVVVSKFDWNPAD</sequence>
<evidence type="ECO:0000313" key="3">
    <source>
        <dbReference type="Proteomes" id="UP001337305"/>
    </source>
</evidence>
<dbReference type="SUPFAM" id="SSF56219">
    <property type="entry name" value="DNase I-like"/>
    <property type="match status" value="1"/>
</dbReference>
<comment type="caution">
    <text evidence="2">The sequence shown here is derived from an EMBL/GenBank/DDBJ whole genome shotgun (WGS) entry which is preliminary data.</text>
</comment>
<dbReference type="GO" id="GO:0004519">
    <property type="term" value="F:endonuclease activity"/>
    <property type="evidence" value="ECO:0007669"/>
    <property type="project" value="UniProtKB-KW"/>
</dbReference>
<dbReference type="Proteomes" id="UP001337305">
    <property type="component" value="Unassembled WGS sequence"/>
</dbReference>
<keyword evidence="2" id="KW-0540">Nuclease</keyword>
<dbReference type="EMBL" id="JAODOP010000001">
    <property type="protein sequence ID" value="MEF3831881.1"/>
    <property type="molecule type" value="Genomic_DNA"/>
</dbReference>
<dbReference type="Pfam" id="PF03372">
    <property type="entry name" value="Exo_endo_phos"/>
    <property type="match status" value="1"/>
</dbReference>
<protein>
    <submittedName>
        <fullName evidence="2">Endonuclease/exonuclease/phosphatase family protein</fullName>
    </submittedName>
</protein>
<organism evidence="2 3">
    <name type="scientific">Flavivirga spongiicola</name>
    <dbReference type="NCBI Taxonomy" id="421621"/>
    <lineage>
        <taxon>Bacteria</taxon>
        <taxon>Pseudomonadati</taxon>
        <taxon>Bacteroidota</taxon>
        <taxon>Flavobacteriia</taxon>
        <taxon>Flavobacteriales</taxon>
        <taxon>Flavobacteriaceae</taxon>
        <taxon>Flavivirga</taxon>
    </lineage>
</organism>
<gene>
    <name evidence="2" type="ORF">N1F79_01960</name>
</gene>
<keyword evidence="2" id="KW-0255">Endonuclease</keyword>
<dbReference type="InterPro" id="IPR005135">
    <property type="entry name" value="Endo/exonuclease/phosphatase"/>
</dbReference>
<dbReference type="PANTHER" id="PTHR42834">
    <property type="entry name" value="ENDONUCLEASE/EXONUCLEASE/PHOSPHATASE FAMILY PROTEIN (AFU_ORTHOLOGUE AFUA_3G09210)"/>
    <property type="match status" value="1"/>
</dbReference>
<dbReference type="RefSeq" id="WP_303308879.1">
    <property type="nucleotide sequence ID" value="NZ_JAODOP010000001.1"/>
</dbReference>
<proteinExistence type="predicted"/>
<dbReference type="InterPro" id="IPR036691">
    <property type="entry name" value="Endo/exonu/phosph_ase_sf"/>
</dbReference>
<dbReference type="PANTHER" id="PTHR42834:SF1">
    <property type="entry name" value="ENDONUCLEASE_EXONUCLEASE_PHOSPHATASE FAMILY PROTEIN (AFU_ORTHOLOGUE AFUA_3G09210)"/>
    <property type="match status" value="1"/>
</dbReference>
<name>A0ABU7XNA2_9FLAO</name>
<keyword evidence="2" id="KW-0378">Hydrolase</keyword>
<keyword evidence="3" id="KW-1185">Reference proteome</keyword>
<reference evidence="2 3" key="1">
    <citation type="submission" date="2022-09" db="EMBL/GenBank/DDBJ databases">
        <title>Genome sequencing of Flavivirga sp. MEBiC05379.</title>
        <authorList>
            <person name="Oh H.-M."/>
            <person name="Kwon K.K."/>
            <person name="Park M.J."/>
            <person name="Yang S.-H."/>
        </authorList>
    </citation>
    <scope>NUCLEOTIDE SEQUENCE [LARGE SCALE GENOMIC DNA]</scope>
    <source>
        <strain evidence="2 3">MEBiC05379</strain>
    </source>
</reference>
<evidence type="ECO:0000259" key="1">
    <source>
        <dbReference type="Pfam" id="PF03372"/>
    </source>
</evidence>
<accession>A0ABU7XNA2</accession>
<dbReference type="Gene3D" id="3.60.10.10">
    <property type="entry name" value="Endonuclease/exonuclease/phosphatase"/>
    <property type="match status" value="1"/>
</dbReference>
<feature type="domain" description="Endonuclease/exonuclease/phosphatase" evidence="1">
    <location>
        <begin position="40"/>
        <end position="325"/>
    </location>
</feature>